<dbReference type="Proteomes" id="UP000092993">
    <property type="component" value="Unassembled WGS sequence"/>
</dbReference>
<feature type="transmembrane region" description="Helical" evidence="6">
    <location>
        <begin position="400"/>
        <end position="422"/>
    </location>
</feature>
<feature type="transmembrane region" description="Helical" evidence="6">
    <location>
        <begin position="193"/>
        <end position="212"/>
    </location>
</feature>
<evidence type="ECO:0000313" key="8">
    <source>
        <dbReference type="EMBL" id="OBZ75053.1"/>
    </source>
</evidence>
<comment type="caution">
    <text evidence="8">The sequence shown here is derived from an EMBL/GenBank/DDBJ whole genome shotgun (WGS) entry which is preliminary data.</text>
</comment>
<organism evidence="8 9">
    <name type="scientific">Grifola frondosa</name>
    <name type="common">Maitake</name>
    <name type="synonym">Polyporus frondosus</name>
    <dbReference type="NCBI Taxonomy" id="5627"/>
    <lineage>
        <taxon>Eukaryota</taxon>
        <taxon>Fungi</taxon>
        <taxon>Dikarya</taxon>
        <taxon>Basidiomycota</taxon>
        <taxon>Agaricomycotina</taxon>
        <taxon>Agaricomycetes</taxon>
        <taxon>Polyporales</taxon>
        <taxon>Grifolaceae</taxon>
        <taxon>Grifola</taxon>
    </lineage>
</organism>
<dbReference type="STRING" id="5627.A0A1C7MDQ7"/>
<protein>
    <submittedName>
        <fullName evidence="8">MFS antiporter QDR3</fullName>
    </submittedName>
</protein>
<keyword evidence="9" id="KW-1185">Reference proteome</keyword>
<dbReference type="EMBL" id="LUGG01000004">
    <property type="protein sequence ID" value="OBZ75053.1"/>
    <property type="molecule type" value="Genomic_DNA"/>
</dbReference>
<evidence type="ECO:0000259" key="7">
    <source>
        <dbReference type="PROSITE" id="PS50850"/>
    </source>
</evidence>
<evidence type="ECO:0000256" key="6">
    <source>
        <dbReference type="SAM" id="Phobius"/>
    </source>
</evidence>
<feature type="transmembrane region" description="Helical" evidence="6">
    <location>
        <begin position="72"/>
        <end position="92"/>
    </location>
</feature>
<feature type="transmembrane region" description="Helical" evidence="6">
    <location>
        <begin position="252"/>
        <end position="275"/>
    </location>
</feature>
<feature type="transmembrane region" description="Helical" evidence="6">
    <location>
        <begin position="104"/>
        <end position="121"/>
    </location>
</feature>
<dbReference type="PROSITE" id="PS50850">
    <property type="entry name" value="MFS"/>
    <property type="match status" value="1"/>
</dbReference>
<evidence type="ECO:0000256" key="1">
    <source>
        <dbReference type="ARBA" id="ARBA00004141"/>
    </source>
</evidence>
<evidence type="ECO:0000256" key="5">
    <source>
        <dbReference type="SAM" id="MobiDB-lite"/>
    </source>
</evidence>
<comment type="subcellular location">
    <subcellularLocation>
        <location evidence="1">Membrane</location>
        <topology evidence="1">Multi-pass membrane protein</topology>
    </subcellularLocation>
</comment>
<dbReference type="InterPro" id="IPR020846">
    <property type="entry name" value="MFS_dom"/>
</dbReference>
<dbReference type="Gene3D" id="1.20.1250.20">
    <property type="entry name" value="MFS general substrate transporter like domains"/>
    <property type="match status" value="1"/>
</dbReference>
<dbReference type="OrthoDB" id="3066029at2759"/>
<dbReference type="Pfam" id="PF07690">
    <property type="entry name" value="MFS_1"/>
    <property type="match status" value="1"/>
</dbReference>
<feature type="transmembrane region" description="Helical" evidence="6">
    <location>
        <begin position="287"/>
        <end position="311"/>
    </location>
</feature>
<dbReference type="GO" id="GO:0005886">
    <property type="term" value="C:plasma membrane"/>
    <property type="evidence" value="ECO:0007669"/>
    <property type="project" value="TreeGrafter"/>
</dbReference>
<dbReference type="AlphaFoldDB" id="A0A1C7MDQ7"/>
<feature type="transmembrane region" description="Helical" evidence="6">
    <location>
        <begin position="332"/>
        <end position="357"/>
    </location>
</feature>
<dbReference type="InterPro" id="IPR036259">
    <property type="entry name" value="MFS_trans_sf"/>
</dbReference>
<evidence type="ECO:0000256" key="3">
    <source>
        <dbReference type="ARBA" id="ARBA00022989"/>
    </source>
</evidence>
<dbReference type="PANTHER" id="PTHR23502:SF64">
    <property type="entry name" value="TRANSPORTER, PUTATIVE (AFU_ORTHOLOGUE AFUA_3G11760)-RELATED"/>
    <property type="match status" value="1"/>
</dbReference>
<feature type="transmembrane region" description="Helical" evidence="6">
    <location>
        <begin position="166"/>
        <end position="187"/>
    </location>
</feature>
<proteinExistence type="predicted"/>
<feature type="domain" description="Major facilitator superfamily (MFS) profile" evidence="7">
    <location>
        <begin position="38"/>
        <end position="453"/>
    </location>
</feature>
<gene>
    <name evidence="8" type="primary">QDR3</name>
    <name evidence="8" type="ORF">A0H81_04949</name>
</gene>
<feature type="region of interest" description="Disordered" evidence="5">
    <location>
        <begin position="512"/>
        <end position="531"/>
    </location>
</feature>
<evidence type="ECO:0000313" key="9">
    <source>
        <dbReference type="Proteomes" id="UP000092993"/>
    </source>
</evidence>
<keyword evidence="4 6" id="KW-0472">Membrane</keyword>
<dbReference type="InterPro" id="IPR011701">
    <property type="entry name" value="MFS"/>
</dbReference>
<feature type="transmembrane region" description="Helical" evidence="6">
    <location>
        <begin position="428"/>
        <end position="449"/>
    </location>
</feature>
<dbReference type="PANTHER" id="PTHR23502">
    <property type="entry name" value="MAJOR FACILITATOR SUPERFAMILY"/>
    <property type="match status" value="1"/>
</dbReference>
<name>A0A1C7MDQ7_GRIFR</name>
<evidence type="ECO:0000256" key="2">
    <source>
        <dbReference type="ARBA" id="ARBA00022692"/>
    </source>
</evidence>
<evidence type="ECO:0000256" key="4">
    <source>
        <dbReference type="ARBA" id="ARBA00023136"/>
    </source>
</evidence>
<sequence>MSGSSEETPLLEESSSDPAILKHEQLYNRFSPPQKRVIVALVSWAGFIPLLVAASFIPSIPQIALDFGSTGSIISLAVSLSLSCAAIGSMIWATYSSTYGRRPIYLASLPCLCIGSVGVATSKAVPELMLWRIFQQFGASSGMSVGASVIGDIYKLEERGTAMGIFYGASLCGPAIAPLAGGLATHYATWRHAQWALFIAGLCAFVPIYLFLPETLDPERMITNQSSEGESKRKWVWLNPFAGLAMLRSPNLMAMTLTSACVLLTDYVLMVPLSYTIGKQYNISNEAVIGAFFLPAGIGNIIGAPLAGRMSDRIVVKWRKRRGGKWVPEDRLRAALFGGLVFVPFSVLLSGLTTQFVKGPVGIVLNLACLFMNGIGVDIVLTPVSSYFVDVMHLRSAEIIAAVTAVRSLFVALATACVLPLINKIGVAATDAISAAIAWIGFFLIWLTIRYGDRMRAWVDTSQIGCKYQNFMSTDDLRNLDRVKIHTWFPPQEQGPSRIVLVRGCTISASARQITDKSPSRRNSTHVAPSIQVAEKSDTSITFISTKMRFRLARLIFDRDRIPIYPPVDPQRNGEFCVRDENTSEYGHERHLMTTAGGAAAFSKSIYGVLRLQNFRSSYGRMNESKTPVPYIHAEI</sequence>
<accession>A0A1C7MDQ7</accession>
<reference evidence="8 9" key="1">
    <citation type="submission" date="2016-03" db="EMBL/GenBank/DDBJ databases">
        <title>Whole genome sequencing of Grifola frondosa 9006-11.</title>
        <authorList>
            <person name="Min B."/>
            <person name="Park H."/>
            <person name="Kim J.-G."/>
            <person name="Cho H."/>
            <person name="Oh Y.-L."/>
            <person name="Kong W.-S."/>
            <person name="Choi I.-G."/>
        </authorList>
    </citation>
    <scope>NUCLEOTIDE SEQUENCE [LARGE SCALE GENOMIC DNA]</scope>
    <source>
        <strain evidence="8 9">9006-11</strain>
    </source>
</reference>
<feature type="transmembrane region" description="Helical" evidence="6">
    <location>
        <begin position="37"/>
        <end position="60"/>
    </location>
</feature>
<dbReference type="SUPFAM" id="SSF103473">
    <property type="entry name" value="MFS general substrate transporter"/>
    <property type="match status" value="1"/>
</dbReference>
<keyword evidence="2 6" id="KW-0812">Transmembrane</keyword>
<feature type="transmembrane region" description="Helical" evidence="6">
    <location>
        <begin position="363"/>
        <end position="388"/>
    </location>
</feature>
<keyword evidence="3 6" id="KW-1133">Transmembrane helix</keyword>
<dbReference type="OMA" id="GNYFMRY"/>
<dbReference type="GO" id="GO:0022857">
    <property type="term" value="F:transmembrane transporter activity"/>
    <property type="evidence" value="ECO:0007669"/>
    <property type="project" value="InterPro"/>
</dbReference>